<keyword evidence="1" id="KW-0472">Membrane</keyword>
<dbReference type="EMBL" id="SJPP01000001">
    <property type="protein sequence ID" value="TWU13990.1"/>
    <property type="molecule type" value="Genomic_DNA"/>
</dbReference>
<sequence length="229" mass="25127">MSNDSFNDDIDDGRAAKPGMSTGVKVLIGVLVGGGLLSLLCCGGFVFFGYTMAKKAEIKAAPEEVRSVASQIATIDIPAEYEPKAAINMNVEMMGLTMAMAVFADGDENAGVVLMQVKMPDQQLEQEQAQMQLDQQFAGIKDMYQQQSMGQYYFPEPLTGSESESRELTVQGEPVEFQFTKGHGSMSDQDMRQVEGTYTADGGRVRIIVQMPEEDYNEDEVVKMIESIQ</sequence>
<gene>
    <name evidence="2" type="ORF">CA54_28320</name>
</gene>
<name>A0A5C6BP72_9PLAN</name>
<feature type="transmembrane region" description="Helical" evidence="1">
    <location>
        <begin position="26"/>
        <end position="50"/>
    </location>
</feature>
<dbReference type="AlphaFoldDB" id="A0A5C6BP72"/>
<organism evidence="2 3">
    <name type="scientific">Symmachiella macrocystis</name>
    <dbReference type="NCBI Taxonomy" id="2527985"/>
    <lineage>
        <taxon>Bacteria</taxon>
        <taxon>Pseudomonadati</taxon>
        <taxon>Planctomycetota</taxon>
        <taxon>Planctomycetia</taxon>
        <taxon>Planctomycetales</taxon>
        <taxon>Planctomycetaceae</taxon>
        <taxon>Symmachiella</taxon>
    </lineage>
</organism>
<evidence type="ECO:0000256" key="1">
    <source>
        <dbReference type="SAM" id="Phobius"/>
    </source>
</evidence>
<accession>A0A5C6BP72</accession>
<evidence type="ECO:0000313" key="3">
    <source>
        <dbReference type="Proteomes" id="UP000320735"/>
    </source>
</evidence>
<keyword evidence="1" id="KW-1133">Transmembrane helix</keyword>
<evidence type="ECO:0000313" key="2">
    <source>
        <dbReference type="EMBL" id="TWU13990.1"/>
    </source>
</evidence>
<dbReference type="RefSeq" id="WP_146371241.1">
    <property type="nucleotide sequence ID" value="NZ_SJPP01000001.1"/>
</dbReference>
<reference evidence="2 3" key="1">
    <citation type="submission" date="2019-02" db="EMBL/GenBank/DDBJ databases">
        <title>Deep-cultivation of Planctomycetes and their phenomic and genomic characterization uncovers novel biology.</title>
        <authorList>
            <person name="Wiegand S."/>
            <person name="Jogler M."/>
            <person name="Boedeker C."/>
            <person name="Pinto D."/>
            <person name="Vollmers J."/>
            <person name="Rivas-Marin E."/>
            <person name="Kohn T."/>
            <person name="Peeters S.H."/>
            <person name="Heuer A."/>
            <person name="Rast P."/>
            <person name="Oberbeckmann S."/>
            <person name="Bunk B."/>
            <person name="Jeske O."/>
            <person name="Meyerdierks A."/>
            <person name="Storesund J.E."/>
            <person name="Kallscheuer N."/>
            <person name="Luecker S."/>
            <person name="Lage O.M."/>
            <person name="Pohl T."/>
            <person name="Merkel B.J."/>
            <person name="Hornburger P."/>
            <person name="Mueller R.-W."/>
            <person name="Bruemmer F."/>
            <person name="Labrenz M."/>
            <person name="Spormann A.M."/>
            <person name="Op Den Camp H."/>
            <person name="Overmann J."/>
            <person name="Amann R."/>
            <person name="Jetten M.S.M."/>
            <person name="Mascher T."/>
            <person name="Medema M.H."/>
            <person name="Devos D.P."/>
            <person name="Kaster A.-K."/>
            <person name="Ovreas L."/>
            <person name="Rohde M."/>
            <person name="Galperin M.Y."/>
            <person name="Jogler C."/>
        </authorList>
    </citation>
    <scope>NUCLEOTIDE SEQUENCE [LARGE SCALE GENOMIC DNA]</scope>
    <source>
        <strain evidence="2 3">CA54</strain>
    </source>
</reference>
<proteinExistence type="predicted"/>
<dbReference type="OrthoDB" id="212248at2"/>
<comment type="caution">
    <text evidence="2">The sequence shown here is derived from an EMBL/GenBank/DDBJ whole genome shotgun (WGS) entry which is preliminary data.</text>
</comment>
<keyword evidence="3" id="KW-1185">Reference proteome</keyword>
<keyword evidence="1" id="KW-0812">Transmembrane</keyword>
<dbReference type="Proteomes" id="UP000320735">
    <property type="component" value="Unassembled WGS sequence"/>
</dbReference>
<protein>
    <submittedName>
        <fullName evidence="2">Uncharacterized protein</fullName>
    </submittedName>
</protein>